<accession>A0A8H4XG34</accession>
<evidence type="ECO:0000313" key="5">
    <source>
        <dbReference type="Proteomes" id="UP000622797"/>
    </source>
</evidence>
<comment type="subcellular location">
    <subcellularLocation>
        <location evidence="1">Nucleus</location>
    </subcellularLocation>
</comment>
<feature type="region of interest" description="Disordered" evidence="3">
    <location>
        <begin position="1"/>
        <end position="44"/>
    </location>
</feature>
<keyword evidence="5" id="KW-1185">Reference proteome</keyword>
<evidence type="ECO:0000313" key="4">
    <source>
        <dbReference type="EMBL" id="KAF4973145.1"/>
    </source>
</evidence>
<proteinExistence type="predicted"/>
<feature type="compositionally biased region" description="Polar residues" evidence="3">
    <location>
        <begin position="10"/>
        <end position="30"/>
    </location>
</feature>
<dbReference type="Pfam" id="PF11951">
    <property type="entry name" value="Fungal_trans_2"/>
    <property type="match status" value="1"/>
</dbReference>
<reference evidence="4" key="2">
    <citation type="submission" date="2020-05" db="EMBL/GenBank/DDBJ databases">
        <authorList>
            <person name="Kim H.-S."/>
            <person name="Proctor R.H."/>
            <person name="Brown D.W."/>
        </authorList>
    </citation>
    <scope>NUCLEOTIDE SEQUENCE</scope>
    <source>
        <strain evidence="4">NRRL 20472</strain>
    </source>
</reference>
<keyword evidence="2" id="KW-0539">Nucleus</keyword>
<dbReference type="AlphaFoldDB" id="A0A8H4XG34"/>
<evidence type="ECO:0000256" key="1">
    <source>
        <dbReference type="ARBA" id="ARBA00004123"/>
    </source>
</evidence>
<protein>
    <recommendedName>
        <fullName evidence="6">Fungal-specific transcription factor domain-containing protein</fullName>
    </recommendedName>
</protein>
<sequence>MPSIGPCSPTLVSPVTGSVNSYPESSSTRDILQDDIPRVTPEPSDVLPGWLSDLTALPSPLTSGLETSQAGSSHFIDNTSDFINTRSQGSIDMQQVIVRSGLDLSTQRSHVPKTIHIDLFGNSEIDKSMSHYNEHVADLLLPIDHSANPFRNLYLSTALKGVACLNLNITPLGSVVYSALSNSLIATSAFHIWNQNRDQAKYREIGVRYRYCAIQALRIAMRETGPGPDYRVLVMVMLCLVTIGVMSGQDDDFRMHLDAVREWRETRSRWKLLSHSTRQLGEIGSFLSLLARTFEFRPSAASWPYNISSLEQEVIESSSCYEYMYGVTPAIAGAIHQACNLAEHLSRFRDVGQDLPEDFLEACEELGNKLESWHFENENTTSIPKEDELRYLLLACQAKAWHAAALIYYFYRIHGTPSEQLMQEVDCVLDNLNAAEELKPVSDKATMAPFTWPGLIASLTTTKPNRHLWAAWWQKMARYRIANIDKQWGLIQQIWGIMDHEEVEGKGRRNWIEVFTELGIHLLPA</sequence>
<evidence type="ECO:0000256" key="3">
    <source>
        <dbReference type="SAM" id="MobiDB-lite"/>
    </source>
</evidence>
<name>A0A8H4XG34_9HYPO</name>
<gene>
    <name evidence="4" type="ORF">FSARC_489</name>
</gene>
<dbReference type="PANTHER" id="PTHR37534">
    <property type="entry name" value="TRANSCRIPTIONAL ACTIVATOR PROTEIN UGA3"/>
    <property type="match status" value="1"/>
</dbReference>
<evidence type="ECO:0000256" key="2">
    <source>
        <dbReference type="ARBA" id="ARBA00023242"/>
    </source>
</evidence>
<dbReference type="GO" id="GO:0005634">
    <property type="term" value="C:nucleus"/>
    <property type="evidence" value="ECO:0007669"/>
    <property type="project" value="UniProtKB-SubCell"/>
</dbReference>
<dbReference type="InterPro" id="IPR021858">
    <property type="entry name" value="Fun_TF"/>
</dbReference>
<dbReference type="PANTHER" id="PTHR37534:SF46">
    <property type="entry name" value="ZN(II)2CYS6 TRANSCRIPTION FACTOR (EUROFUNG)"/>
    <property type="match status" value="1"/>
</dbReference>
<dbReference type="OrthoDB" id="3477330at2759"/>
<evidence type="ECO:0008006" key="6">
    <source>
        <dbReference type="Google" id="ProtNLM"/>
    </source>
</evidence>
<dbReference type="Proteomes" id="UP000622797">
    <property type="component" value="Unassembled WGS sequence"/>
</dbReference>
<dbReference type="EMBL" id="JABEXW010000028">
    <property type="protein sequence ID" value="KAF4973145.1"/>
    <property type="molecule type" value="Genomic_DNA"/>
</dbReference>
<comment type="caution">
    <text evidence="4">The sequence shown here is derived from an EMBL/GenBank/DDBJ whole genome shotgun (WGS) entry which is preliminary data.</text>
</comment>
<organism evidence="4 5">
    <name type="scientific">Fusarium sarcochroum</name>
    <dbReference type="NCBI Taxonomy" id="1208366"/>
    <lineage>
        <taxon>Eukaryota</taxon>
        <taxon>Fungi</taxon>
        <taxon>Dikarya</taxon>
        <taxon>Ascomycota</taxon>
        <taxon>Pezizomycotina</taxon>
        <taxon>Sordariomycetes</taxon>
        <taxon>Hypocreomycetidae</taxon>
        <taxon>Hypocreales</taxon>
        <taxon>Nectriaceae</taxon>
        <taxon>Fusarium</taxon>
        <taxon>Fusarium lateritium species complex</taxon>
    </lineage>
</organism>
<reference evidence="4" key="1">
    <citation type="journal article" date="2020" name="BMC Genomics">
        <title>Correction to: Identification and distribution of gene clusters required for synthesis of sphingolipid metabolism inhibitors in diverse species of the filamentous fungus Fusarium.</title>
        <authorList>
            <person name="Kim H.S."/>
            <person name="Lohmar J.M."/>
            <person name="Busman M."/>
            <person name="Brown D.W."/>
            <person name="Naumann T.A."/>
            <person name="Divon H.H."/>
            <person name="Lysoe E."/>
            <person name="Uhlig S."/>
            <person name="Proctor R.H."/>
        </authorList>
    </citation>
    <scope>NUCLEOTIDE SEQUENCE</scope>
    <source>
        <strain evidence="4">NRRL 20472</strain>
    </source>
</reference>